<sequence length="516" mass="56452">MAAMELEKNDETLKKMSSIVEVTNEAKPKKRFNFWTAFGISICTSGSWEGWIASIAQGIVGGGPAGLVWGWVFVSLGVVVLAASLAEFASVWPSAGGQYVWATNLAPKKYARVVSWFTAWLTIAGLWLGALSCGMGVAVQIQSYVASASDYTPKTWHAFLINLACMVCWIVVNIFFVKALHWMNELVLVIHVIGYFLTIGLLTGLTKDKHDATYVFTNSEKYTGWDSDFVSWSVGLLSALYAYFSLDAAVHYSDEIPKANVVVPRAVMLQAVCSAVSTFPFIIAVVFCIGDTAQVLASPIGLMSPFTQIVINGTGKVGISIFLNAVSTSVAFAAGFDLWAAAARSLWSMSRDGGLPQRFGKLHPKWDVPILANLILVPPSIVIYMIYIWNTTAFYGIMAGVLVAFQLSYVIPVGLCLFYARWNLTLVKGPFNMGRIGWAVNALAFLFGCFMIIFMSFPVYYPVTAQNMNYTCVIIGAVIIFSTVAWFFYAKKNYLGATEFIPAEHPSTHIEAGKAE</sequence>
<name>A0ACC0DCB0_9PEZI</name>
<evidence type="ECO:0000313" key="2">
    <source>
        <dbReference type="Proteomes" id="UP001497680"/>
    </source>
</evidence>
<proteinExistence type="predicted"/>
<accession>A0ACC0DCB0</accession>
<comment type="caution">
    <text evidence="1">The sequence shown here is derived from an EMBL/GenBank/DDBJ whole genome shotgun (WGS) entry which is preliminary data.</text>
</comment>
<protein>
    <submittedName>
        <fullName evidence="1">GABA permease</fullName>
    </submittedName>
</protein>
<evidence type="ECO:0000313" key="1">
    <source>
        <dbReference type="EMBL" id="KAI6090266.1"/>
    </source>
</evidence>
<dbReference type="EMBL" id="MU394291">
    <property type="protein sequence ID" value="KAI6090266.1"/>
    <property type="molecule type" value="Genomic_DNA"/>
</dbReference>
<dbReference type="Proteomes" id="UP001497680">
    <property type="component" value="Unassembled WGS sequence"/>
</dbReference>
<gene>
    <name evidence="1" type="ORF">F4821DRAFT_228948</name>
</gene>
<organism evidence="1 2">
    <name type="scientific">Hypoxylon rubiginosum</name>
    <dbReference type="NCBI Taxonomy" id="110542"/>
    <lineage>
        <taxon>Eukaryota</taxon>
        <taxon>Fungi</taxon>
        <taxon>Dikarya</taxon>
        <taxon>Ascomycota</taxon>
        <taxon>Pezizomycotina</taxon>
        <taxon>Sordariomycetes</taxon>
        <taxon>Xylariomycetidae</taxon>
        <taxon>Xylariales</taxon>
        <taxon>Hypoxylaceae</taxon>
        <taxon>Hypoxylon</taxon>
    </lineage>
</organism>
<keyword evidence="2" id="KW-1185">Reference proteome</keyword>
<reference evidence="1 2" key="1">
    <citation type="journal article" date="2022" name="New Phytol.">
        <title>Ecological generalism drives hyperdiversity of secondary metabolite gene clusters in xylarialean endophytes.</title>
        <authorList>
            <person name="Franco M.E.E."/>
            <person name="Wisecaver J.H."/>
            <person name="Arnold A.E."/>
            <person name="Ju Y.M."/>
            <person name="Slot J.C."/>
            <person name="Ahrendt S."/>
            <person name="Moore L.P."/>
            <person name="Eastman K.E."/>
            <person name="Scott K."/>
            <person name="Konkel Z."/>
            <person name="Mondo S.J."/>
            <person name="Kuo A."/>
            <person name="Hayes R.D."/>
            <person name="Haridas S."/>
            <person name="Andreopoulos B."/>
            <person name="Riley R."/>
            <person name="LaButti K."/>
            <person name="Pangilinan J."/>
            <person name="Lipzen A."/>
            <person name="Amirebrahimi M."/>
            <person name="Yan J."/>
            <person name="Adam C."/>
            <person name="Keymanesh K."/>
            <person name="Ng V."/>
            <person name="Louie K."/>
            <person name="Northen T."/>
            <person name="Drula E."/>
            <person name="Henrissat B."/>
            <person name="Hsieh H.M."/>
            <person name="Youens-Clark K."/>
            <person name="Lutzoni F."/>
            <person name="Miadlikowska J."/>
            <person name="Eastwood D.C."/>
            <person name="Hamelin R.C."/>
            <person name="Grigoriev I.V."/>
            <person name="U'Ren J.M."/>
        </authorList>
    </citation>
    <scope>NUCLEOTIDE SEQUENCE [LARGE SCALE GENOMIC DNA]</scope>
    <source>
        <strain evidence="1 2">ER1909</strain>
    </source>
</reference>